<evidence type="ECO:0000313" key="1">
    <source>
        <dbReference type="EMBL" id="OOR01159.1"/>
    </source>
</evidence>
<organism evidence="1 2">
    <name type="scientific">Bacillus mycoides</name>
    <dbReference type="NCBI Taxonomy" id="1405"/>
    <lineage>
        <taxon>Bacteria</taxon>
        <taxon>Bacillati</taxon>
        <taxon>Bacillota</taxon>
        <taxon>Bacilli</taxon>
        <taxon>Bacillales</taxon>
        <taxon>Bacillaceae</taxon>
        <taxon>Bacillus</taxon>
        <taxon>Bacillus cereus group</taxon>
    </lineage>
</organism>
<dbReference type="AlphaFoldDB" id="A0A1S9SUV5"/>
<reference evidence="1 2" key="1">
    <citation type="submission" date="2017-01" db="EMBL/GenBank/DDBJ databases">
        <title>Bacillus cereus isolates.</title>
        <authorList>
            <person name="Beno S.M."/>
        </authorList>
    </citation>
    <scope>NUCLEOTIDE SEQUENCE [LARGE SCALE GENOMIC DNA]</scope>
    <source>
        <strain evidence="1 2">FSL W7-1108</strain>
    </source>
</reference>
<gene>
    <name evidence="1" type="ORF">BW900_30990</name>
</gene>
<protein>
    <submittedName>
        <fullName evidence="1">Uncharacterized protein</fullName>
    </submittedName>
</protein>
<dbReference type="Proteomes" id="UP000190696">
    <property type="component" value="Unassembled WGS sequence"/>
</dbReference>
<sequence>MYFILAGHHDCMDRNRDALPLKMRSKLTTAIIAMPLNDQSIFSIKYVSNEPALGKDEVYYYVKGSIIKLKMPKVTNEVTV</sequence>
<accession>A0A1S9SUV5</accession>
<dbReference type="EMBL" id="MUAI01000103">
    <property type="protein sequence ID" value="OOR01159.1"/>
    <property type="molecule type" value="Genomic_DNA"/>
</dbReference>
<comment type="caution">
    <text evidence="1">The sequence shown here is derived from an EMBL/GenBank/DDBJ whole genome shotgun (WGS) entry which is preliminary data.</text>
</comment>
<name>A0A1S9SUV5_BACMY</name>
<evidence type="ECO:0000313" key="2">
    <source>
        <dbReference type="Proteomes" id="UP000190696"/>
    </source>
</evidence>
<proteinExistence type="predicted"/>